<feature type="region of interest" description="Disordered" evidence="1">
    <location>
        <begin position="68"/>
        <end position="97"/>
    </location>
</feature>
<dbReference type="AlphaFoldDB" id="A0A2K3K231"/>
<comment type="caution">
    <text evidence="2">The sequence shown here is derived from an EMBL/GenBank/DDBJ whole genome shotgun (WGS) entry which is preliminary data.</text>
</comment>
<proteinExistence type="predicted"/>
<evidence type="ECO:0000313" key="2">
    <source>
        <dbReference type="EMBL" id="PNX60353.1"/>
    </source>
</evidence>
<feature type="non-terminal residue" evidence="2">
    <location>
        <position position="130"/>
    </location>
</feature>
<organism evidence="2 3">
    <name type="scientific">Trifolium pratense</name>
    <name type="common">Red clover</name>
    <dbReference type="NCBI Taxonomy" id="57577"/>
    <lineage>
        <taxon>Eukaryota</taxon>
        <taxon>Viridiplantae</taxon>
        <taxon>Streptophyta</taxon>
        <taxon>Embryophyta</taxon>
        <taxon>Tracheophyta</taxon>
        <taxon>Spermatophyta</taxon>
        <taxon>Magnoliopsida</taxon>
        <taxon>eudicotyledons</taxon>
        <taxon>Gunneridae</taxon>
        <taxon>Pentapetalae</taxon>
        <taxon>rosids</taxon>
        <taxon>fabids</taxon>
        <taxon>Fabales</taxon>
        <taxon>Fabaceae</taxon>
        <taxon>Papilionoideae</taxon>
        <taxon>50 kb inversion clade</taxon>
        <taxon>NPAAA clade</taxon>
        <taxon>Hologalegina</taxon>
        <taxon>IRL clade</taxon>
        <taxon>Trifolieae</taxon>
        <taxon>Trifolium</taxon>
    </lineage>
</organism>
<dbReference type="EMBL" id="ASHM01136262">
    <property type="protein sequence ID" value="PNX60353.1"/>
    <property type="molecule type" value="Genomic_DNA"/>
</dbReference>
<protein>
    <submittedName>
        <fullName evidence="2">Uncharacterized protein</fullName>
    </submittedName>
</protein>
<reference evidence="2 3" key="1">
    <citation type="journal article" date="2014" name="Am. J. Bot.">
        <title>Genome assembly and annotation for red clover (Trifolium pratense; Fabaceae).</title>
        <authorList>
            <person name="Istvanek J."/>
            <person name="Jaros M."/>
            <person name="Krenek A."/>
            <person name="Repkova J."/>
        </authorList>
    </citation>
    <scope>NUCLEOTIDE SEQUENCE [LARGE SCALE GENOMIC DNA]</scope>
    <source>
        <strain evidence="3">cv. Tatra</strain>
        <tissue evidence="2">Young leaves</tissue>
    </source>
</reference>
<sequence>MWPDVEVEEMLPPAYNRRPRRPKKRQRRDPHPDPSKRRTKTTYTCTTCGGEKHNALSCKSLEVNLEAQKRKRKPKKNAIVEPAQDPNTSAAPPEVPNVDDDVEFEMLAADLAAAFEPTQTQPTVNAVTND</sequence>
<accession>A0A2K3K231</accession>
<name>A0A2K3K231_TRIPR</name>
<dbReference type="Proteomes" id="UP000236291">
    <property type="component" value="Unassembled WGS sequence"/>
</dbReference>
<evidence type="ECO:0000256" key="1">
    <source>
        <dbReference type="SAM" id="MobiDB-lite"/>
    </source>
</evidence>
<feature type="region of interest" description="Disordered" evidence="1">
    <location>
        <begin position="1"/>
        <end position="44"/>
    </location>
</feature>
<reference evidence="2 3" key="2">
    <citation type="journal article" date="2017" name="Front. Plant Sci.">
        <title>Gene Classification and Mining of Molecular Markers Useful in Red Clover (Trifolium pratense) Breeding.</title>
        <authorList>
            <person name="Istvanek J."/>
            <person name="Dluhosova J."/>
            <person name="Dluhos P."/>
            <person name="Patkova L."/>
            <person name="Nedelnik J."/>
            <person name="Repkova J."/>
        </authorList>
    </citation>
    <scope>NUCLEOTIDE SEQUENCE [LARGE SCALE GENOMIC DNA]</scope>
    <source>
        <strain evidence="3">cv. Tatra</strain>
        <tissue evidence="2">Young leaves</tissue>
    </source>
</reference>
<evidence type="ECO:0000313" key="3">
    <source>
        <dbReference type="Proteomes" id="UP000236291"/>
    </source>
</evidence>
<feature type="compositionally biased region" description="Basic residues" evidence="1">
    <location>
        <begin position="17"/>
        <end position="28"/>
    </location>
</feature>
<gene>
    <name evidence="2" type="ORF">L195_g060142</name>
</gene>